<dbReference type="Proteomes" id="UP000290289">
    <property type="component" value="Chromosome 17"/>
</dbReference>
<keyword evidence="2" id="KW-1185">Reference proteome</keyword>
<comment type="caution">
    <text evidence="1">The sequence shown here is derived from an EMBL/GenBank/DDBJ whole genome shotgun (WGS) entry which is preliminary data.</text>
</comment>
<proteinExistence type="predicted"/>
<gene>
    <name evidence="1" type="ORF">DVH24_030760</name>
</gene>
<sequence>MLPALKLVFWSAYGPDTTKEKTETKIRAIKTNKCWYVLKKVGLCTFKEYMEEDNIDHGVECDGNVVEKDKMLHEKISELIDENMQHQAELIRRNKENSETIEWLLSQVHKLTDENKILKINLGIHKDTTDHTIAIHKDATDYTITRQNKPQFSKSKSIGPSFPGRLTGCLELGS</sequence>
<name>A0A498HGG5_MALDO</name>
<evidence type="ECO:0000313" key="1">
    <source>
        <dbReference type="EMBL" id="RXH68427.1"/>
    </source>
</evidence>
<organism evidence="1 2">
    <name type="scientific">Malus domestica</name>
    <name type="common">Apple</name>
    <name type="synonym">Pyrus malus</name>
    <dbReference type="NCBI Taxonomy" id="3750"/>
    <lineage>
        <taxon>Eukaryota</taxon>
        <taxon>Viridiplantae</taxon>
        <taxon>Streptophyta</taxon>
        <taxon>Embryophyta</taxon>
        <taxon>Tracheophyta</taxon>
        <taxon>Spermatophyta</taxon>
        <taxon>Magnoliopsida</taxon>
        <taxon>eudicotyledons</taxon>
        <taxon>Gunneridae</taxon>
        <taxon>Pentapetalae</taxon>
        <taxon>rosids</taxon>
        <taxon>fabids</taxon>
        <taxon>Rosales</taxon>
        <taxon>Rosaceae</taxon>
        <taxon>Amygdaloideae</taxon>
        <taxon>Maleae</taxon>
        <taxon>Malus</taxon>
    </lineage>
</organism>
<reference evidence="1 2" key="1">
    <citation type="submission" date="2018-10" db="EMBL/GenBank/DDBJ databases">
        <title>A high-quality apple genome assembly.</title>
        <authorList>
            <person name="Hu J."/>
        </authorList>
    </citation>
    <scope>NUCLEOTIDE SEQUENCE [LARGE SCALE GENOMIC DNA]</scope>
    <source>
        <strain evidence="2">cv. HFTH1</strain>
        <tissue evidence="1">Young leaf</tissue>
    </source>
</reference>
<evidence type="ECO:0000313" key="2">
    <source>
        <dbReference type="Proteomes" id="UP000290289"/>
    </source>
</evidence>
<dbReference type="EMBL" id="RDQH01000343">
    <property type="protein sequence ID" value="RXH68427.1"/>
    <property type="molecule type" value="Genomic_DNA"/>
</dbReference>
<dbReference type="AlphaFoldDB" id="A0A498HGG5"/>
<protein>
    <submittedName>
        <fullName evidence="1">Uncharacterized protein</fullName>
    </submittedName>
</protein>
<accession>A0A498HGG5</accession>